<dbReference type="PANTHER" id="PTHR47019">
    <property type="entry name" value="LIPID II FLIPPASE MURJ"/>
    <property type="match status" value="1"/>
</dbReference>
<keyword evidence="7 8" id="KW-0472">Membrane</keyword>
<dbReference type="AlphaFoldDB" id="A0A1F4VJ07"/>
<keyword evidence="5 8" id="KW-0573">Peptidoglycan synthesis</keyword>
<dbReference type="Pfam" id="PF03023">
    <property type="entry name" value="MurJ"/>
    <property type="match status" value="1"/>
</dbReference>
<evidence type="ECO:0000256" key="9">
    <source>
        <dbReference type="PIRNR" id="PIRNR002869"/>
    </source>
</evidence>
<feature type="transmembrane region" description="Helical" evidence="8">
    <location>
        <begin position="366"/>
        <end position="387"/>
    </location>
</feature>
<keyword evidence="8 9" id="KW-0961">Cell wall biogenesis/degradation</keyword>
<keyword evidence="4 8" id="KW-0133">Cell shape</keyword>
<feature type="transmembrane region" description="Helical" evidence="8">
    <location>
        <begin position="460"/>
        <end position="479"/>
    </location>
</feature>
<dbReference type="HAMAP" id="MF_02078">
    <property type="entry name" value="MurJ_MviN"/>
    <property type="match status" value="1"/>
</dbReference>
<dbReference type="GO" id="GO:0071555">
    <property type="term" value="P:cell wall organization"/>
    <property type="evidence" value="ECO:0007669"/>
    <property type="project" value="UniProtKB-UniRule"/>
</dbReference>
<dbReference type="CDD" id="cd13123">
    <property type="entry name" value="MATE_MurJ_like"/>
    <property type="match status" value="1"/>
</dbReference>
<comment type="pathway">
    <text evidence="8">Cell wall biogenesis; peptidoglycan biosynthesis.</text>
</comment>
<dbReference type="EMBL" id="MEVN01000018">
    <property type="protein sequence ID" value="OGC57247.1"/>
    <property type="molecule type" value="Genomic_DNA"/>
</dbReference>
<dbReference type="GO" id="GO:0015648">
    <property type="term" value="F:lipid-linked peptidoglycan transporter activity"/>
    <property type="evidence" value="ECO:0007669"/>
    <property type="project" value="UniProtKB-UniRule"/>
</dbReference>
<dbReference type="UniPathway" id="UPA00219"/>
<dbReference type="NCBIfam" id="TIGR01695">
    <property type="entry name" value="murJ_mviN"/>
    <property type="match status" value="1"/>
</dbReference>
<feature type="transmembrane region" description="Helical" evidence="8">
    <location>
        <begin position="425"/>
        <end position="448"/>
    </location>
</feature>
<feature type="transmembrane region" description="Helical" evidence="8">
    <location>
        <begin position="399"/>
        <end position="419"/>
    </location>
</feature>
<feature type="transmembrane region" description="Helical" evidence="8">
    <location>
        <begin position="203"/>
        <end position="220"/>
    </location>
</feature>
<name>A0A1F4VJ07_UNCKA</name>
<evidence type="ECO:0000313" key="10">
    <source>
        <dbReference type="EMBL" id="OGC57247.1"/>
    </source>
</evidence>
<feature type="transmembrane region" description="Helical" evidence="8">
    <location>
        <begin position="150"/>
        <end position="170"/>
    </location>
</feature>
<sequence length="551" mass="60760">MVKDTIQNGQNGSKNFLFKTQNTIISAAFVIAVTYGISAVLALVRARLLAHFFGISDDLAVFYTADKIPGFIYSILVVGTLSTVFIPIFASELRDNEKIAWKTASSMITVSMGFFTFLSCIVFIFSPQIIDLLAIHKFTAEQVILGSNLMRIMLVAQLVLVVSSFITSILQSFKYFIIPAIAPVFYNVGMIVGIVFLFPKFGIYGAAAGVLIGAILHLLVQIPLMKKINFNFSLTLDLKDKGLKEIFSLMPSRIFGTSVIQISDVINNSLAILISTSSVIFFKFASQLQSFPVNLFGASIALAALPTLSFESLEADREKFKKTFLTSFHQMLFLVIPASVILLVLRVPAVRLVYGASKFPWDATILTSYTLGFFSLSIFAQSATYLLTRSFFALKDTITPVKVNLATIAVGASLALFFIRVMHFGVWSIALAGSISTILDMFLMLALLSKKVGGFGKRALMLPFFKIGVSAIFMGLSLYIPMKLLDIYVLDTTKTINLIILTIVVSIAGFFSYVIFTSLFKVDEVQLLYKLLKKMNLSIPILTRISDKVIE</sequence>
<organism evidence="10 11">
    <name type="scientific">candidate division WWE3 bacterium RIFCSPLOWO2_12_FULL_36_10</name>
    <dbReference type="NCBI Taxonomy" id="1802630"/>
    <lineage>
        <taxon>Bacteria</taxon>
        <taxon>Katanobacteria</taxon>
    </lineage>
</organism>
<dbReference type="InterPro" id="IPR051050">
    <property type="entry name" value="Lipid_II_flippase_MurJ/MviN"/>
</dbReference>
<feature type="transmembrane region" description="Helical" evidence="8">
    <location>
        <begin position="331"/>
        <end position="354"/>
    </location>
</feature>
<protein>
    <recommendedName>
        <fullName evidence="8">Probable lipid II flippase MurJ</fullName>
    </recommendedName>
</protein>
<feature type="transmembrane region" description="Helical" evidence="8">
    <location>
        <begin position="499"/>
        <end position="520"/>
    </location>
</feature>
<gene>
    <name evidence="8" type="primary">murJ</name>
    <name evidence="10" type="ORF">A3H26_02985</name>
</gene>
<evidence type="ECO:0000256" key="3">
    <source>
        <dbReference type="ARBA" id="ARBA00022692"/>
    </source>
</evidence>
<evidence type="ECO:0000256" key="1">
    <source>
        <dbReference type="ARBA" id="ARBA00004651"/>
    </source>
</evidence>
<comment type="subcellular location">
    <subcellularLocation>
        <location evidence="1 8">Cell membrane</location>
        <topology evidence="1 8">Multi-pass membrane protein</topology>
    </subcellularLocation>
</comment>
<dbReference type="PRINTS" id="PR01806">
    <property type="entry name" value="VIRFACTRMVIN"/>
</dbReference>
<dbReference type="PANTHER" id="PTHR47019:SF1">
    <property type="entry name" value="LIPID II FLIPPASE MURJ"/>
    <property type="match status" value="1"/>
</dbReference>
<dbReference type="Proteomes" id="UP000177763">
    <property type="component" value="Unassembled WGS sequence"/>
</dbReference>
<dbReference type="GO" id="GO:0005886">
    <property type="term" value="C:plasma membrane"/>
    <property type="evidence" value="ECO:0007669"/>
    <property type="project" value="UniProtKB-SubCell"/>
</dbReference>
<proteinExistence type="inferred from homology"/>
<dbReference type="GO" id="GO:0008360">
    <property type="term" value="P:regulation of cell shape"/>
    <property type="evidence" value="ECO:0007669"/>
    <property type="project" value="UniProtKB-UniRule"/>
</dbReference>
<evidence type="ECO:0000256" key="4">
    <source>
        <dbReference type="ARBA" id="ARBA00022960"/>
    </source>
</evidence>
<comment type="caution">
    <text evidence="10">The sequence shown here is derived from an EMBL/GenBank/DDBJ whole genome shotgun (WGS) entry which is preliminary data.</text>
</comment>
<dbReference type="InterPro" id="IPR004268">
    <property type="entry name" value="MurJ"/>
</dbReference>
<accession>A0A1F4VJ07</accession>
<dbReference type="STRING" id="1802630.A3H26_02985"/>
<comment type="similarity">
    <text evidence="8 9">Belongs to the MurJ/MviN family.</text>
</comment>
<keyword evidence="2 8" id="KW-1003">Cell membrane</keyword>
<feature type="transmembrane region" description="Helical" evidence="8">
    <location>
        <begin position="71"/>
        <end position="90"/>
    </location>
</feature>
<reference evidence="10 11" key="1">
    <citation type="journal article" date="2016" name="Nat. Commun.">
        <title>Thousands of microbial genomes shed light on interconnected biogeochemical processes in an aquifer system.</title>
        <authorList>
            <person name="Anantharaman K."/>
            <person name="Brown C.T."/>
            <person name="Hug L.A."/>
            <person name="Sharon I."/>
            <person name="Castelle C.J."/>
            <person name="Probst A.J."/>
            <person name="Thomas B.C."/>
            <person name="Singh A."/>
            <person name="Wilkins M.J."/>
            <person name="Karaoz U."/>
            <person name="Brodie E.L."/>
            <person name="Williams K.H."/>
            <person name="Hubbard S.S."/>
            <person name="Banfield J.F."/>
        </authorList>
    </citation>
    <scope>NUCLEOTIDE SEQUENCE [LARGE SCALE GENOMIC DNA]</scope>
</reference>
<dbReference type="GO" id="GO:0009252">
    <property type="term" value="P:peptidoglycan biosynthetic process"/>
    <property type="evidence" value="ECO:0007669"/>
    <property type="project" value="UniProtKB-UniRule"/>
</dbReference>
<dbReference type="PIRSF" id="PIRSF002869">
    <property type="entry name" value="MviN"/>
    <property type="match status" value="1"/>
</dbReference>
<evidence type="ECO:0000256" key="8">
    <source>
        <dbReference type="HAMAP-Rule" id="MF_02078"/>
    </source>
</evidence>
<evidence type="ECO:0000313" key="11">
    <source>
        <dbReference type="Proteomes" id="UP000177763"/>
    </source>
</evidence>
<keyword evidence="6 8" id="KW-1133">Transmembrane helix</keyword>
<feature type="transmembrane region" description="Helical" evidence="8">
    <location>
        <begin position="110"/>
        <end position="130"/>
    </location>
</feature>
<evidence type="ECO:0000256" key="5">
    <source>
        <dbReference type="ARBA" id="ARBA00022984"/>
    </source>
</evidence>
<evidence type="ECO:0000256" key="6">
    <source>
        <dbReference type="ARBA" id="ARBA00022989"/>
    </source>
</evidence>
<evidence type="ECO:0000256" key="2">
    <source>
        <dbReference type="ARBA" id="ARBA00022475"/>
    </source>
</evidence>
<evidence type="ECO:0000256" key="7">
    <source>
        <dbReference type="ARBA" id="ARBA00023136"/>
    </source>
</evidence>
<feature type="transmembrane region" description="Helical" evidence="8">
    <location>
        <begin position="24"/>
        <end position="43"/>
    </location>
</feature>
<feature type="transmembrane region" description="Helical" evidence="8">
    <location>
        <begin position="177"/>
        <end position="197"/>
    </location>
</feature>
<dbReference type="GO" id="GO:0034204">
    <property type="term" value="P:lipid translocation"/>
    <property type="evidence" value="ECO:0007669"/>
    <property type="project" value="TreeGrafter"/>
</dbReference>
<comment type="function">
    <text evidence="8 9">Involved in peptidoglycan biosynthesis. Transports lipid-linked peptidoglycan precursors from the inner to the outer leaflet of the cytoplasmic membrane.</text>
</comment>
<keyword evidence="8 9" id="KW-0813">Transport</keyword>
<keyword evidence="3 8" id="KW-0812">Transmembrane</keyword>